<gene>
    <name evidence="1" type="ORF">ENSA7_35860</name>
</gene>
<dbReference type="Proteomes" id="UP000238823">
    <property type="component" value="Unassembled WGS sequence"/>
</dbReference>
<dbReference type="EMBL" id="PVNL01000069">
    <property type="protein sequence ID" value="PRQ06710.1"/>
    <property type="molecule type" value="Genomic_DNA"/>
</dbReference>
<evidence type="ECO:0000313" key="2">
    <source>
        <dbReference type="Proteomes" id="UP000238823"/>
    </source>
</evidence>
<dbReference type="AlphaFoldDB" id="A0A2S9YNP4"/>
<sequence>MTNNKGYLLVEGQGEVAAAQNLIARLSKNVGLFQPWAAPRRWINLQHWNPKRQGVMRAAEFIRTKPDAGALLILRDEDDACPATIAPTMASNLRGLNLPFPTAFVLLRPEYEVLFLPCMAKMGPAGVPDGVKWPESSWEAKRDVKGWISAQLPPGRRYKPTVSQLQMTRCIDFDLLREADVPSFGSLERALRFLAAHSGMRGAVYPPAA</sequence>
<organism evidence="1 2">
    <name type="scientific">Enhygromyxa salina</name>
    <dbReference type="NCBI Taxonomy" id="215803"/>
    <lineage>
        <taxon>Bacteria</taxon>
        <taxon>Pseudomonadati</taxon>
        <taxon>Myxococcota</taxon>
        <taxon>Polyangia</taxon>
        <taxon>Nannocystales</taxon>
        <taxon>Nannocystaceae</taxon>
        <taxon>Enhygromyxa</taxon>
    </lineage>
</organism>
<evidence type="ECO:0008006" key="3">
    <source>
        <dbReference type="Google" id="ProtNLM"/>
    </source>
</evidence>
<name>A0A2S9YNP4_9BACT</name>
<dbReference type="OrthoDB" id="1491662at2"/>
<protein>
    <recommendedName>
        <fullName evidence="3">DUF4276 family protein</fullName>
    </recommendedName>
</protein>
<proteinExistence type="predicted"/>
<evidence type="ECO:0000313" key="1">
    <source>
        <dbReference type="EMBL" id="PRQ06710.1"/>
    </source>
</evidence>
<comment type="caution">
    <text evidence="1">The sequence shown here is derived from an EMBL/GenBank/DDBJ whole genome shotgun (WGS) entry which is preliminary data.</text>
</comment>
<reference evidence="1 2" key="1">
    <citation type="submission" date="2018-03" db="EMBL/GenBank/DDBJ databases">
        <title>Draft Genome Sequences of the Obligatory Marine Myxobacteria Enhygromyxa salina SWB007.</title>
        <authorList>
            <person name="Poehlein A."/>
            <person name="Moghaddam J.A."/>
            <person name="Harms H."/>
            <person name="Alanjari M."/>
            <person name="Koenig G.M."/>
            <person name="Daniel R."/>
            <person name="Schaeberle T.F."/>
        </authorList>
    </citation>
    <scope>NUCLEOTIDE SEQUENCE [LARGE SCALE GENOMIC DNA]</scope>
    <source>
        <strain evidence="1 2">SWB007</strain>
    </source>
</reference>
<accession>A0A2S9YNP4</accession>